<reference evidence="3" key="1">
    <citation type="submission" date="2024-05" db="EMBL/GenBank/DDBJ databases">
        <title>30 novel species of actinomycetes from the DSMZ collection.</title>
        <authorList>
            <person name="Nouioui I."/>
        </authorList>
    </citation>
    <scope>NUCLEOTIDE SEQUENCE</scope>
    <source>
        <strain evidence="3">DSM 41014</strain>
    </source>
</reference>
<dbReference type="Proteomes" id="UP001180489">
    <property type="component" value="Unassembled WGS sequence"/>
</dbReference>
<accession>A0ABU2UKG6</accession>
<gene>
    <name evidence="3" type="ORF">RM863_16610</name>
</gene>
<comment type="caution">
    <text evidence="3">The sequence shown here is derived from an EMBL/GenBank/DDBJ whole genome shotgun (WGS) entry which is preliminary data.</text>
</comment>
<dbReference type="RefSeq" id="WP_311635536.1">
    <property type="nucleotide sequence ID" value="NZ_JAVRFF010000017.1"/>
</dbReference>
<name>A0ABU2UKG6_9ACTN</name>
<feature type="region of interest" description="Disordered" evidence="1">
    <location>
        <begin position="573"/>
        <end position="596"/>
    </location>
</feature>
<keyword evidence="2" id="KW-0472">Membrane</keyword>
<proteinExistence type="predicted"/>
<feature type="transmembrane region" description="Helical" evidence="2">
    <location>
        <begin position="160"/>
        <end position="184"/>
    </location>
</feature>
<feature type="transmembrane region" description="Helical" evidence="2">
    <location>
        <begin position="122"/>
        <end position="148"/>
    </location>
</feature>
<evidence type="ECO:0000313" key="4">
    <source>
        <dbReference type="Proteomes" id="UP001180489"/>
    </source>
</evidence>
<organism evidence="3 4">
    <name type="scientific">Streptomyces hintoniae</name>
    <dbReference type="NCBI Taxonomy" id="3075521"/>
    <lineage>
        <taxon>Bacteria</taxon>
        <taxon>Bacillati</taxon>
        <taxon>Actinomycetota</taxon>
        <taxon>Actinomycetes</taxon>
        <taxon>Kitasatosporales</taxon>
        <taxon>Streptomycetaceae</taxon>
        <taxon>Streptomyces</taxon>
    </lineage>
</organism>
<evidence type="ECO:0008006" key="5">
    <source>
        <dbReference type="Google" id="ProtNLM"/>
    </source>
</evidence>
<dbReference type="EMBL" id="JAVRFF010000017">
    <property type="protein sequence ID" value="MDT0473753.1"/>
    <property type="molecule type" value="Genomic_DNA"/>
</dbReference>
<evidence type="ECO:0000313" key="3">
    <source>
        <dbReference type="EMBL" id="MDT0473753.1"/>
    </source>
</evidence>
<keyword evidence="2" id="KW-1133">Transmembrane helix</keyword>
<evidence type="ECO:0000256" key="2">
    <source>
        <dbReference type="SAM" id="Phobius"/>
    </source>
</evidence>
<keyword evidence="4" id="KW-1185">Reference proteome</keyword>
<sequence>MNTARGYLPVGRAPGDVTRYLCAAAYLDDAFADRVVEDVLADEASAAVPAPGVDLVAVVRHSLAAQTLHNRRDLRLTLSFLLVAVTAPLWLALVALVFRIPRRPATRRDRAVRDRAARGQRLSAGGSLTSIATAAGLLVVITLCAGLTASSLPLSGFTGWLLGAYLHGVPAALAFLAAVTYAYATVVDHDLDVDLLLRTGLTREAFDPADAPAPPPQEWIAGRLTALAEARDGNVTVYSGYSPWVGYPEALSEWPLTVPLLPAEDALGRKDGAGGPRPFTVPDLVAHVRAQLHEIAGHHDATPGAATTGGRPQDTPDQADFLGALGSLGSLVVEDRIFVKGTTIGDDERFLREEALSPAARLPADAVEQIMLRPTGTLRHQLAIHLPLWGGDIVPTVFLHFATVGRTLHLRVVNHLLGPVRAEYHAVDRLRGPLAEDARRALFVDALRHTGAKLVAAPRRADRQSRFDARHDQWMADEIKAMEQDPEYDFGARTSIRALALSPEYHDYFQLVDAQQILSLVQRHTLLAVREFLDARGWDTTDLRDQQQTILNQGVIQQGGLSIVGNQAVGPDATATQHLPRQGGAGAPGPTARPTQ</sequence>
<evidence type="ECO:0000256" key="1">
    <source>
        <dbReference type="SAM" id="MobiDB-lite"/>
    </source>
</evidence>
<feature type="transmembrane region" description="Helical" evidence="2">
    <location>
        <begin position="78"/>
        <end position="101"/>
    </location>
</feature>
<protein>
    <recommendedName>
        <fullName evidence="5">LigA protein</fullName>
    </recommendedName>
</protein>
<keyword evidence="2" id="KW-0812">Transmembrane</keyword>